<name>A0A543HHE1_9MICO</name>
<dbReference type="AlphaFoldDB" id="A0A543HHE1"/>
<evidence type="ECO:0000256" key="1">
    <source>
        <dbReference type="SAM" id="MobiDB-lite"/>
    </source>
</evidence>
<organism evidence="3 4">
    <name type="scientific">Klugiella xanthotipulae</name>
    <dbReference type="NCBI Taxonomy" id="244735"/>
    <lineage>
        <taxon>Bacteria</taxon>
        <taxon>Bacillati</taxon>
        <taxon>Actinomycetota</taxon>
        <taxon>Actinomycetes</taxon>
        <taxon>Micrococcales</taxon>
        <taxon>Microbacteriaceae</taxon>
        <taxon>Klugiella</taxon>
    </lineage>
</organism>
<dbReference type="InterPro" id="IPR029068">
    <property type="entry name" value="Glyas_Bleomycin-R_OHBP_Dase"/>
</dbReference>
<dbReference type="Gene3D" id="3.10.180.10">
    <property type="entry name" value="2,3-Dihydroxybiphenyl 1,2-Dioxygenase, domain 1"/>
    <property type="match status" value="1"/>
</dbReference>
<evidence type="ECO:0000313" key="4">
    <source>
        <dbReference type="Proteomes" id="UP000318331"/>
    </source>
</evidence>
<dbReference type="PROSITE" id="PS51819">
    <property type="entry name" value="VOC"/>
    <property type="match status" value="1"/>
</dbReference>
<feature type="region of interest" description="Disordered" evidence="1">
    <location>
        <begin position="118"/>
        <end position="139"/>
    </location>
</feature>
<comment type="caution">
    <text evidence="3">The sequence shown here is derived from an EMBL/GenBank/DDBJ whole genome shotgun (WGS) entry which is preliminary data.</text>
</comment>
<dbReference type="SUPFAM" id="SSF54593">
    <property type="entry name" value="Glyoxalase/Bleomycin resistance protein/Dihydroxybiphenyl dioxygenase"/>
    <property type="match status" value="1"/>
</dbReference>
<accession>A0A543HHE1</accession>
<dbReference type="RefSeq" id="WP_211344836.1">
    <property type="nucleotide sequence ID" value="NZ_BAAAYS010000015.1"/>
</dbReference>
<feature type="domain" description="VOC" evidence="2">
    <location>
        <begin position="4"/>
        <end position="111"/>
    </location>
</feature>
<protein>
    <recommendedName>
        <fullName evidence="2">VOC domain-containing protein</fullName>
    </recommendedName>
</protein>
<reference evidence="3 4" key="1">
    <citation type="submission" date="2019-06" db="EMBL/GenBank/DDBJ databases">
        <title>Sequencing the genomes of 1000 actinobacteria strains.</title>
        <authorList>
            <person name="Klenk H.-P."/>
        </authorList>
    </citation>
    <scope>NUCLEOTIDE SEQUENCE [LARGE SCALE GENOMIC DNA]</scope>
    <source>
        <strain evidence="3 4">DSM 18031</strain>
    </source>
</reference>
<dbReference type="InterPro" id="IPR037523">
    <property type="entry name" value="VOC_core"/>
</dbReference>
<dbReference type="Proteomes" id="UP000318331">
    <property type="component" value="Unassembled WGS sequence"/>
</dbReference>
<evidence type="ECO:0000259" key="2">
    <source>
        <dbReference type="PROSITE" id="PS51819"/>
    </source>
</evidence>
<gene>
    <name evidence="3" type="ORF">FB466_2703</name>
</gene>
<evidence type="ECO:0000313" key="3">
    <source>
        <dbReference type="EMBL" id="TQM57707.1"/>
    </source>
</evidence>
<keyword evidence="4" id="KW-1185">Reference proteome</keyword>
<sequence>MFLGLRTVVYPAPDLAVSRAFFEGVLGVKPYFDEPFYVGFDVHGYELGLMPGADGARGVATYWSVASGRRAMSELQARGAEVVDPLADVGGGILTGTVRLPGNVGIVGVIENPYSPVAAEHSGTPAHAPRTAPTEVVSLEPPPAPAPTIFDIPRFAPAPREVDTVVDASLRGAARHEVGRRP</sequence>
<proteinExistence type="predicted"/>
<dbReference type="EMBL" id="VFPN01000004">
    <property type="protein sequence ID" value="TQM57707.1"/>
    <property type="molecule type" value="Genomic_DNA"/>
</dbReference>